<feature type="region of interest" description="Disordered" evidence="3">
    <location>
        <begin position="78"/>
        <end position="98"/>
    </location>
</feature>
<sequence length="142" mass="15509">MVETHDGDAYLVRPVGRVASPLTEAASAPRQGDEGAPEAWLVFDPQVERALRDVRVGADLLVLTWLDRARRDVLAVRPRGDESRPETGVFSTRSPHRPNPIGLHRVRVLAVDGLRVRVADLEALDGTPVLDVKPVLGAADER</sequence>
<dbReference type="InterPro" id="IPR023368">
    <property type="entry name" value="UPF0066_cons_site"/>
</dbReference>
<keyword evidence="6" id="KW-1185">Reference proteome</keyword>
<dbReference type="InterPro" id="IPR036413">
    <property type="entry name" value="YaeB-like_sf"/>
</dbReference>
<reference evidence="5 6" key="1">
    <citation type="submission" date="2021-01" db="EMBL/GenBank/DDBJ databases">
        <title>Draft genome sequence of Micromonospora sp. strain STR1_7.</title>
        <authorList>
            <person name="Karlyshev A."/>
            <person name="Jawad R."/>
        </authorList>
    </citation>
    <scope>NUCLEOTIDE SEQUENCE [LARGE SCALE GENOMIC DNA]</scope>
    <source>
        <strain evidence="5 6">STR1-7</strain>
    </source>
</reference>
<dbReference type="PANTHER" id="PTHR12818">
    <property type="entry name" value="TRNA (ADENINE(37)-N6)-METHYLTRANSFERASE"/>
    <property type="match status" value="1"/>
</dbReference>
<comment type="similarity">
    <text evidence="2">Belongs to the tRNA methyltransferase O family.</text>
</comment>
<evidence type="ECO:0000259" key="4">
    <source>
        <dbReference type="PROSITE" id="PS51668"/>
    </source>
</evidence>
<dbReference type="RefSeq" id="WP_203177440.1">
    <property type="nucleotide sequence ID" value="NZ_JAEVHM010000133.1"/>
</dbReference>
<dbReference type="InterPro" id="IPR040372">
    <property type="entry name" value="YaeB-like"/>
</dbReference>
<proteinExistence type="inferred from homology"/>
<feature type="domain" description="TsaA-like" evidence="4">
    <location>
        <begin position="12"/>
        <end position="142"/>
    </location>
</feature>
<name>A0ABS1XYN1_9ACTN</name>
<protein>
    <submittedName>
        <fullName evidence="5">tRNA (N6-threonylcarbamoyladenosine(37)-N6)-methyltransferase TrmO</fullName>
    </submittedName>
</protein>
<dbReference type="PANTHER" id="PTHR12818:SF0">
    <property type="entry name" value="TRNA (ADENINE(37)-N6)-METHYLTRANSFERASE"/>
    <property type="match status" value="1"/>
</dbReference>
<evidence type="ECO:0000256" key="3">
    <source>
        <dbReference type="SAM" id="MobiDB-lite"/>
    </source>
</evidence>
<dbReference type="Gene3D" id="2.40.30.70">
    <property type="entry name" value="YaeB-like"/>
    <property type="match status" value="1"/>
</dbReference>
<comment type="caution">
    <text evidence="5">The sequence shown here is derived from an EMBL/GenBank/DDBJ whole genome shotgun (WGS) entry which is preliminary data.</text>
</comment>
<evidence type="ECO:0000313" key="6">
    <source>
        <dbReference type="Proteomes" id="UP000601027"/>
    </source>
</evidence>
<dbReference type="InterPro" id="IPR023370">
    <property type="entry name" value="TrmO-like_N"/>
</dbReference>
<organism evidence="5 6">
    <name type="scientific">Micromonospora parastrephiae</name>
    <dbReference type="NCBI Taxonomy" id="2806101"/>
    <lineage>
        <taxon>Bacteria</taxon>
        <taxon>Bacillati</taxon>
        <taxon>Actinomycetota</taxon>
        <taxon>Actinomycetes</taxon>
        <taxon>Micromonosporales</taxon>
        <taxon>Micromonosporaceae</taxon>
        <taxon>Micromonospora</taxon>
    </lineage>
</organism>
<evidence type="ECO:0000313" key="5">
    <source>
        <dbReference type="EMBL" id="MBM0234343.1"/>
    </source>
</evidence>
<dbReference type="Pfam" id="PF01980">
    <property type="entry name" value="TrmO_N"/>
    <property type="match status" value="1"/>
</dbReference>
<gene>
    <name evidence="5" type="primary">tsaA</name>
    <name evidence="5" type="ORF">JNW91_22365</name>
</gene>
<dbReference type="NCBIfam" id="TIGR00104">
    <property type="entry name" value="tRNA_TsaA"/>
    <property type="match status" value="1"/>
</dbReference>
<dbReference type="CDD" id="cd09281">
    <property type="entry name" value="UPF0066"/>
    <property type="match status" value="1"/>
</dbReference>
<dbReference type="PROSITE" id="PS51668">
    <property type="entry name" value="TSAA_2"/>
    <property type="match status" value="1"/>
</dbReference>
<evidence type="ECO:0000256" key="2">
    <source>
        <dbReference type="ARBA" id="ARBA00033753"/>
    </source>
</evidence>
<dbReference type="Proteomes" id="UP000601027">
    <property type="component" value="Unassembled WGS sequence"/>
</dbReference>
<dbReference type="EMBL" id="JAEVHM010000133">
    <property type="protein sequence ID" value="MBM0234343.1"/>
    <property type="molecule type" value="Genomic_DNA"/>
</dbReference>
<accession>A0ABS1XYN1</accession>
<dbReference type="InterPro" id="IPR036414">
    <property type="entry name" value="YaeB_N_sf"/>
</dbReference>
<dbReference type="PROSITE" id="PS01318">
    <property type="entry name" value="TSAA_1"/>
    <property type="match status" value="1"/>
</dbReference>
<dbReference type="SUPFAM" id="SSF118196">
    <property type="entry name" value="YaeB-like"/>
    <property type="match status" value="1"/>
</dbReference>
<keyword evidence="1" id="KW-0949">S-adenosyl-L-methionine</keyword>
<evidence type="ECO:0000256" key="1">
    <source>
        <dbReference type="ARBA" id="ARBA00022691"/>
    </source>
</evidence>